<name>A0ACA9M6U7_9GLOM</name>
<dbReference type="Proteomes" id="UP000789366">
    <property type="component" value="Unassembled WGS sequence"/>
</dbReference>
<gene>
    <name evidence="1" type="ORF">SPELUC_LOCUS6091</name>
</gene>
<reference evidence="1" key="1">
    <citation type="submission" date="2021-06" db="EMBL/GenBank/DDBJ databases">
        <authorList>
            <person name="Kallberg Y."/>
            <person name="Tangrot J."/>
            <person name="Rosling A."/>
        </authorList>
    </citation>
    <scope>NUCLEOTIDE SEQUENCE</scope>
    <source>
        <strain evidence="1">28 12/20/2015</strain>
    </source>
</reference>
<evidence type="ECO:0000313" key="2">
    <source>
        <dbReference type="Proteomes" id="UP000789366"/>
    </source>
</evidence>
<dbReference type="EMBL" id="CAJVPW010006829">
    <property type="protein sequence ID" value="CAG8573700.1"/>
    <property type="molecule type" value="Genomic_DNA"/>
</dbReference>
<sequence>AMNIQTSRATGKSPYSLVFRQDPVKNFSIHEDLYQRNSYSSTSDQSKLLALNQEFLKSSVLSQSRSPTPNQEISLMLNQESTTLLQPESLTLHQSKPLILNQHRSSIINQEDNHPLKYSINDYICIAIPKIDCNAIDQSTLSCKVIEELPNETYRLQCKNGILDTTYNVNEIMSLELTEYEELEVCQDKINSV</sequence>
<comment type="caution">
    <text evidence="1">The sequence shown here is derived from an EMBL/GenBank/DDBJ whole genome shotgun (WGS) entry which is preliminary data.</text>
</comment>
<protein>
    <submittedName>
        <fullName evidence="1">4832_t:CDS:1</fullName>
    </submittedName>
</protein>
<keyword evidence="2" id="KW-1185">Reference proteome</keyword>
<organism evidence="1 2">
    <name type="scientific">Cetraspora pellucida</name>
    <dbReference type="NCBI Taxonomy" id="1433469"/>
    <lineage>
        <taxon>Eukaryota</taxon>
        <taxon>Fungi</taxon>
        <taxon>Fungi incertae sedis</taxon>
        <taxon>Mucoromycota</taxon>
        <taxon>Glomeromycotina</taxon>
        <taxon>Glomeromycetes</taxon>
        <taxon>Diversisporales</taxon>
        <taxon>Gigasporaceae</taxon>
        <taxon>Cetraspora</taxon>
    </lineage>
</organism>
<evidence type="ECO:0000313" key="1">
    <source>
        <dbReference type="EMBL" id="CAG8573700.1"/>
    </source>
</evidence>
<accession>A0ACA9M6U7</accession>
<proteinExistence type="predicted"/>
<feature type="non-terminal residue" evidence="1">
    <location>
        <position position="1"/>
    </location>
</feature>